<sequence>MGIKTGQHFSIEVVRVAASFQRDSVSMQTQNRRREKSEIRILSAVSPSRLPVVGGGDKEGSHGEGISEKGVEVSSEGSQVQKGSKAVSSSLHPAVGVLNGKRSFLQAAQKRMFTKQKFQVVEVDGKEKVVVPREVFEDVKPLWEDFVVGKFVNAKAPHVGKIHMIVNKIWRLGDKTSLIDVFAVNEFTVKFRVRSEGMQHRVLNRGMWNIADLPMIISKWSPFTEEAQPVMKSIPLWVTLKNVPPTLFTEKGFEFLASAVGEPIRLHSNTEACVSFDKAQIMVNADLTKELPREYIVSGEEEGELETVVLYSYPQLPPRCSNCQQWGHLRTTCLSPGVSPPLQTQSVSPAIGTTEPQSSDSPPALASEISQVVPSALVSESLIVVPPVLGSGSSLVETQSVTNQDSGEVNLTDVWITPKSAGRISPSKRQEKSELGAGSLLKNSYSVLGEAEDATQANEKVHEEVAQQKAGVSAQQSAEEVPKAPLQHSGVVSTQSAQPEVQIRTYLHRGTKTAKKNNSTLHTQSSRTNPGDQMKLSDQTEEFFCSFVYALNTVEARKILWEELRAHHDSPIIQNKPWLVLGDFNETLDMAEHSKVDTNPIIFAGMRDFQAVVNYCSLSDMSFHGPLFTWCNKRDADLIHKKLDRVMINDAWMRSFPQAYSVFSAGGCSDHLHSRVMLQGDVVSQARRHKPFKFVNLMTEMEEFRPLVASYWQDTQPLFLSTSTLFRFSKKLKSLKPALRSLAKTRLGNLVRKTKRGF</sequence>
<feature type="domain" description="DUF4283" evidence="2">
    <location>
        <begin position="142"/>
        <end position="223"/>
    </location>
</feature>
<protein>
    <submittedName>
        <fullName evidence="4">Uncharacterized protein LOC109126346</fullName>
    </submittedName>
</protein>
<accession>A0ABM1QF60</accession>
<evidence type="ECO:0000259" key="2">
    <source>
        <dbReference type="Pfam" id="PF14111"/>
    </source>
</evidence>
<evidence type="ECO:0000256" key="1">
    <source>
        <dbReference type="SAM" id="MobiDB-lite"/>
    </source>
</evidence>
<feature type="compositionally biased region" description="Polar residues" evidence="1">
    <location>
        <begin position="516"/>
        <end position="531"/>
    </location>
</feature>
<keyword evidence="3" id="KW-1185">Reference proteome</keyword>
<dbReference type="Proteomes" id="UP000694864">
    <property type="component" value="Chromosome 9"/>
</dbReference>
<proteinExistence type="predicted"/>
<feature type="region of interest" description="Disordered" evidence="1">
    <location>
        <begin position="453"/>
        <end position="535"/>
    </location>
</feature>
<feature type="compositionally biased region" description="Basic residues" evidence="1">
    <location>
        <begin position="506"/>
        <end position="515"/>
    </location>
</feature>
<dbReference type="PANTHER" id="PTHR31286:SF148">
    <property type="entry name" value="DUF4283 DOMAIN-CONTAINING PROTEIN"/>
    <property type="match status" value="1"/>
</dbReference>
<gene>
    <name evidence="4" type="primary">LOC109126346</name>
</gene>
<reference evidence="4" key="2">
    <citation type="submission" date="2025-08" db="UniProtKB">
        <authorList>
            <consortium name="RefSeq"/>
        </authorList>
    </citation>
    <scope>IDENTIFICATION</scope>
    <source>
        <tissue evidence="4">Leaf</tissue>
    </source>
</reference>
<dbReference type="SUPFAM" id="SSF56219">
    <property type="entry name" value="DNase I-like"/>
    <property type="match status" value="1"/>
</dbReference>
<dbReference type="InterPro" id="IPR025558">
    <property type="entry name" value="DUF4283"/>
</dbReference>
<dbReference type="InterPro" id="IPR036691">
    <property type="entry name" value="Endo/exonu/phosph_ase_sf"/>
</dbReference>
<organism evidence="3 4">
    <name type="scientific">Camelina sativa</name>
    <name type="common">False flax</name>
    <name type="synonym">Myagrum sativum</name>
    <dbReference type="NCBI Taxonomy" id="90675"/>
    <lineage>
        <taxon>Eukaryota</taxon>
        <taxon>Viridiplantae</taxon>
        <taxon>Streptophyta</taxon>
        <taxon>Embryophyta</taxon>
        <taxon>Tracheophyta</taxon>
        <taxon>Spermatophyta</taxon>
        <taxon>Magnoliopsida</taxon>
        <taxon>eudicotyledons</taxon>
        <taxon>Gunneridae</taxon>
        <taxon>Pentapetalae</taxon>
        <taxon>rosids</taxon>
        <taxon>malvids</taxon>
        <taxon>Brassicales</taxon>
        <taxon>Brassicaceae</taxon>
        <taxon>Camelineae</taxon>
        <taxon>Camelina</taxon>
    </lineage>
</organism>
<dbReference type="GeneID" id="109126346"/>
<dbReference type="Gene3D" id="3.60.10.10">
    <property type="entry name" value="Endonuclease/exonuclease/phosphatase"/>
    <property type="match status" value="1"/>
</dbReference>
<dbReference type="PANTHER" id="PTHR31286">
    <property type="entry name" value="GLYCINE-RICH CELL WALL STRUCTURAL PROTEIN 1.8-LIKE"/>
    <property type="match status" value="1"/>
</dbReference>
<reference evidence="3" key="1">
    <citation type="journal article" date="2014" name="Nat. Commun.">
        <title>The emerging biofuel crop Camelina sativa retains a highly undifferentiated hexaploid genome structure.</title>
        <authorList>
            <person name="Kagale S."/>
            <person name="Koh C."/>
            <person name="Nixon J."/>
            <person name="Bollina V."/>
            <person name="Clarke W.E."/>
            <person name="Tuteja R."/>
            <person name="Spillane C."/>
            <person name="Robinson S.J."/>
            <person name="Links M.G."/>
            <person name="Clarke C."/>
            <person name="Higgins E.E."/>
            <person name="Huebert T."/>
            <person name="Sharpe A.G."/>
            <person name="Parkin I.A."/>
        </authorList>
    </citation>
    <scope>NUCLEOTIDE SEQUENCE [LARGE SCALE GENOMIC DNA]</scope>
    <source>
        <strain evidence="3">cv. DH55</strain>
    </source>
</reference>
<evidence type="ECO:0000313" key="4">
    <source>
        <dbReference type="RefSeq" id="XP_019085398.1"/>
    </source>
</evidence>
<dbReference type="InterPro" id="IPR040256">
    <property type="entry name" value="At4g02000-like"/>
</dbReference>
<evidence type="ECO:0000313" key="3">
    <source>
        <dbReference type="Proteomes" id="UP000694864"/>
    </source>
</evidence>
<feature type="region of interest" description="Disordered" evidence="1">
    <location>
        <begin position="339"/>
        <end position="365"/>
    </location>
</feature>
<dbReference type="RefSeq" id="XP_019085398.1">
    <property type="nucleotide sequence ID" value="XM_019229853.1"/>
</dbReference>
<name>A0ABM1QF60_CAMSA</name>
<feature type="compositionally biased region" description="Polar residues" evidence="1">
    <location>
        <begin position="490"/>
        <end position="499"/>
    </location>
</feature>
<dbReference type="Pfam" id="PF14111">
    <property type="entry name" value="DUF4283"/>
    <property type="match status" value="1"/>
</dbReference>
<feature type="region of interest" description="Disordered" evidence="1">
    <location>
        <begin position="52"/>
        <end position="73"/>
    </location>
</feature>
<feature type="compositionally biased region" description="Basic and acidic residues" evidence="1">
    <location>
        <begin position="56"/>
        <end position="71"/>
    </location>
</feature>